<evidence type="ECO:0000259" key="7">
    <source>
        <dbReference type="Pfam" id="PF07195"/>
    </source>
</evidence>
<dbReference type="GO" id="GO:0005576">
    <property type="term" value="C:extracellular region"/>
    <property type="evidence" value="ECO:0007669"/>
    <property type="project" value="UniProtKB-SubCell"/>
</dbReference>
<dbReference type="STRING" id="1121307.CLCY_2c04530"/>
<dbReference type="PANTHER" id="PTHR30288">
    <property type="entry name" value="FLAGELLAR CAP/ASSEMBLY PROTEIN FLID"/>
    <property type="match status" value="1"/>
</dbReference>
<name>A0A0J8G1R2_CLOCY</name>
<dbReference type="Pfam" id="PF07195">
    <property type="entry name" value="FliD_C"/>
    <property type="match status" value="1"/>
</dbReference>
<dbReference type="EMBL" id="LFVU01000027">
    <property type="protein sequence ID" value="KMT21691.1"/>
    <property type="molecule type" value="Genomic_DNA"/>
</dbReference>
<comment type="subunit">
    <text evidence="2 5">Homopentamer.</text>
</comment>
<dbReference type="InterPro" id="IPR040026">
    <property type="entry name" value="FliD"/>
</dbReference>
<dbReference type="GO" id="GO:0009424">
    <property type="term" value="C:bacterial-type flagellum hook"/>
    <property type="evidence" value="ECO:0007669"/>
    <property type="project" value="UniProtKB-UniRule"/>
</dbReference>
<accession>A0A0J8G1R2</accession>
<dbReference type="GO" id="GO:0071973">
    <property type="term" value="P:bacterial-type flagellum-dependent cell motility"/>
    <property type="evidence" value="ECO:0007669"/>
    <property type="project" value="TreeGrafter"/>
</dbReference>
<dbReference type="Proteomes" id="UP000036756">
    <property type="component" value="Unassembled WGS sequence"/>
</dbReference>
<evidence type="ECO:0000256" key="4">
    <source>
        <dbReference type="ARBA" id="ARBA00023143"/>
    </source>
</evidence>
<gene>
    <name evidence="8" type="primary">fliD</name>
    <name evidence="8" type="ORF">CLCY_2c04530</name>
</gene>
<sequence>MVMRIGGLASGMDTDTVVKQMLSREQARVDKVKGQKQILQWQQETYRDFIGQIQKFKNKYFDQLNKATYALSNSFFSSKTSTVVGSDSGAVSITPSNTANSGTYKVDVTTVAKGAKVEATLNAKLTDSLSGVGINTGEKITIKGTGISDTVIEVKDSTKTISDLVSLINNDTNLKGNINASYSEITGKLSIETVNTGNAQELTVTDSFSNNNIKFLDSNVQNPIEGQKALGVNGNIKVTVNGGASTYTTNKFTVDGIAFNIKDIGTTPTSTTFEVSPNVDKAVDNIKEFVKTYNEMIDGIASKIYERKQYKYSPLTDEQKKEMKEDEIKSWESKCKEGIIKGDSTLEKMLLDMRQAFSTSIDGKTVKGVSINLKDIGIGTSADFTQRGKLEIDEEKLRTALKERPDDVAKLFTQESSDYPYDKKTGYGGNPNRRDNVGIFVRLSDIVEDNIGTIGGKGFLLKKAGITGDITVTQNTISDTIKEKDTLLSDLIRKMSDKEAMLYNKFATLESVMNKYNSQSSWLTQQLGGM</sequence>
<keyword evidence="8" id="KW-0969">Cilium</keyword>
<dbReference type="RefSeq" id="WP_048571107.1">
    <property type="nucleotide sequence ID" value="NZ_LFVU01000027.1"/>
</dbReference>
<comment type="similarity">
    <text evidence="1 5">Belongs to the FliD family.</text>
</comment>
<evidence type="ECO:0000313" key="9">
    <source>
        <dbReference type="Proteomes" id="UP000036756"/>
    </source>
</evidence>
<keyword evidence="3" id="KW-0175">Coiled coil</keyword>
<proteinExistence type="inferred from homology"/>
<comment type="subcellular location">
    <subcellularLocation>
        <location evidence="5">Secreted</location>
    </subcellularLocation>
    <subcellularLocation>
        <location evidence="5">Bacterial flagellum</location>
    </subcellularLocation>
</comment>
<comment type="caution">
    <text evidence="8">The sequence shown here is derived from an EMBL/GenBank/DDBJ whole genome shotgun (WGS) entry which is preliminary data.</text>
</comment>
<evidence type="ECO:0000256" key="5">
    <source>
        <dbReference type="RuleBase" id="RU362066"/>
    </source>
</evidence>
<keyword evidence="4 5" id="KW-0975">Bacterial flagellum</keyword>
<organism evidence="8 9">
    <name type="scientific">Clostridium cylindrosporum DSM 605</name>
    <dbReference type="NCBI Taxonomy" id="1121307"/>
    <lineage>
        <taxon>Bacteria</taxon>
        <taxon>Bacillati</taxon>
        <taxon>Bacillota</taxon>
        <taxon>Clostridia</taxon>
        <taxon>Eubacteriales</taxon>
        <taxon>Clostridiaceae</taxon>
        <taxon>Clostridium</taxon>
    </lineage>
</organism>
<dbReference type="PATRIC" id="fig|1121307.3.peg.1311"/>
<dbReference type="InterPro" id="IPR003481">
    <property type="entry name" value="FliD_N"/>
</dbReference>
<dbReference type="InterPro" id="IPR010809">
    <property type="entry name" value="FliD_C"/>
</dbReference>
<feature type="domain" description="Flagellar hook-associated protein 2 C-terminal" evidence="7">
    <location>
        <begin position="237"/>
        <end position="518"/>
    </location>
</feature>
<dbReference type="GO" id="GO:0007155">
    <property type="term" value="P:cell adhesion"/>
    <property type="evidence" value="ECO:0007669"/>
    <property type="project" value="InterPro"/>
</dbReference>
<protein>
    <recommendedName>
        <fullName evidence="5">Flagellar hook-associated protein 2</fullName>
        <shortName evidence="5">HAP2</shortName>
    </recommendedName>
    <alternativeName>
        <fullName evidence="5">Flagellar cap protein</fullName>
    </alternativeName>
</protein>
<evidence type="ECO:0000256" key="3">
    <source>
        <dbReference type="ARBA" id="ARBA00023054"/>
    </source>
</evidence>
<evidence type="ECO:0000256" key="2">
    <source>
        <dbReference type="ARBA" id="ARBA00011255"/>
    </source>
</evidence>
<dbReference type="AlphaFoldDB" id="A0A0J8G1R2"/>
<evidence type="ECO:0000313" key="8">
    <source>
        <dbReference type="EMBL" id="KMT21691.1"/>
    </source>
</evidence>
<evidence type="ECO:0000256" key="1">
    <source>
        <dbReference type="ARBA" id="ARBA00009764"/>
    </source>
</evidence>
<dbReference type="PANTHER" id="PTHR30288:SF0">
    <property type="entry name" value="FLAGELLAR HOOK-ASSOCIATED PROTEIN 2"/>
    <property type="match status" value="1"/>
</dbReference>
<keyword evidence="8" id="KW-0966">Cell projection</keyword>
<dbReference type="OrthoDB" id="9776025at2"/>
<keyword evidence="8" id="KW-0282">Flagellum</keyword>
<keyword evidence="9" id="KW-1185">Reference proteome</keyword>
<evidence type="ECO:0000259" key="6">
    <source>
        <dbReference type="Pfam" id="PF02465"/>
    </source>
</evidence>
<dbReference type="Pfam" id="PF02465">
    <property type="entry name" value="FliD_N"/>
    <property type="match status" value="1"/>
</dbReference>
<reference evidence="8 9" key="1">
    <citation type="submission" date="2015-06" db="EMBL/GenBank/DDBJ databases">
        <title>Draft genome sequence of the purine-degrading Clostridium cylindrosporum HC-1 (DSM 605).</title>
        <authorList>
            <person name="Poehlein A."/>
            <person name="Schiel-Bengelsdorf B."/>
            <person name="Bengelsdorf F."/>
            <person name="Daniel R."/>
            <person name="Duerre P."/>
        </authorList>
    </citation>
    <scope>NUCLEOTIDE SEQUENCE [LARGE SCALE GENOMIC DNA]</scope>
    <source>
        <strain evidence="8 9">DSM 605</strain>
    </source>
</reference>
<comment type="function">
    <text evidence="5">Required for morphogenesis and for the elongation of the flagellar filament by facilitating polymerization of the flagellin monomers at the tip of growing filament. Forms a capping structure, which prevents flagellin subunits (transported through the central channel of the flagellum) from leaking out without polymerization at the distal end.</text>
</comment>
<keyword evidence="5" id="KW-0964">Secreted</keyword>
<feature type="domain" description="Flagellar hook-associated protein 2 N-terminal" evidence="6">
    <location>
        <begin position="10"/>
        <end position="114"/>
    </location>
</feature>
<dbReference type="GO" id="GO:0009421">
    <property type="term" value="C:bacterial-type flagellum filament cap"/>
    <property type="evidence" value="ECO:0007669"/>
    <property type="project" value="InterPro"/>
</dbReference>